<dbReference type="GO" id="GO:0009032">
    <property type="term" value="F:thymidine phosphorylase activity"/>
    <property type="evidence" value="ECO:0007669"/>
    <property type="project" value="TreeGrafter"/>
</dbReference>
<keyword evidence="7" id="KW-0328">Glycosyltransferase</keyword>
<dbReference type="OrthoDB" id="9763887at2"/>
<dbReference type="InterPro" id="IPR036320">
    <property type="entry name" value="Glycosyl_Trfase_fam3_N_dom_sf"/>
</dbReference>
<dbReference type="PANTHER" id="PTHR10515">
    <property type="entry name" value="THYMIDINE PHOSPHORYLASE"/>
    <property type="match status" value="1"/>
</dbReference>
<comment type="subunit">
    <text evidence="4">Homodimer.</text>
</comment>
<name>A0A4R2LES5_9FIRM</name>
<evidence type="ECO:0000256" key="10">
    <source>
        <dbReference type="ARBA" id="ARBA00048525"/>
    </source>
</evidence>
<dbReference type="GO" id="GO:0005829">
    <property type="term" value="C:cytosol"/>
    <property type="evidence" value="ECO:0007669"/>
    <property type="project" value="TreeGrafter"/>
</dbReference>
<dbReference type="RefSeq" id="WP_132092026.1">
    <property type="nucleotide sequence ID" value="NZ_JANKAQ010000009.1"/>
</dbReference>
<keyword evidence="13" id="KW-1185">Reference proteome</keyword>
<dbReference type="Gene3D" id="3.40.1030.10">
    <property type="entry name" value="Nucleoside phosphorylase/phosphoribosyltransferase catalytic domain"/>
    <property type="match status" value="1"/>
</dbReference>
<dbReference type="NCBIfam" id="TIGR02644">
    <property type="entry name" value="Y_phosphoryl"/>
    <property type="match status" value="1"/>
</dbReference>
<dbReference type="Gene3D" id="1.20.970.10">
    <property type="entry name" value="Transferase, Pyrimidine Nucleoside Phosphorylase, Chain C"/>
    <property type="match status" value="1"/>
</dbReference>
<dbReference type="NCBIfam" id="NF004490">
    <property type="entry name" value="PRK05820.1"/>
    <property type="match status" value="1"/>
</dbReference>
<dbReference type="GO" id="GO:0006213">
    <property type="term" value="P:pyrimidine nucleoside metabolic process"/>
    <property type="evidence" value="ECO:0007669"/>
    <property type="project" value="InterPro"/>
</dbReference>
<sequence>MRFVDIIEKKRWKEELTEEEIRWWILRYVAGEIPDYQVSALLMAICLNGMTARETSALTMAMMESGETIDLSRIEGIKVDKHSTGGVGDKTTLALGPMLAACGAKVAKMSGRGLGSTGGTLDKLESIRGFNCYLDKETFIRQVQDIGIAVIGQTESLVPADKKLYALRDVTGTVASIPLIASSIISKKLAAGAEVIELDVKYGDGAFMKTAKEAVELARMMIYLGEACGRKVRAMITDMNEPLGRAIGNALEVKEAVDTLRGQGPADFTELVLSSGANILAEAGLTADKTEGRRKMEAVIADGSALKKLKQMVRAQGGDADQIEHPELLPKADFVTPVFSKERGYIRRARALELGRLAMEIGAGRETKEDVIHPETGIVLGKKTGDFVKPGDILAWVHHRGPLEGEWLERLYTAFEMSAEPVPEKQLIYKTL</sequence>
<evidence type="ECO:0000256" key="4">
    <source>
        <dbReference type="ARBA" id="ARBA00011738"/>
    </source>
</evidence>
<evidence type="ECO:0000256" key="7">
    <source>
        <dbReference type="ARBA" id="ARBA00022676"/>
    </source>
</evidence>
<dbReference type="Pfam" id="PF07831">
    <property type="entry name" value="PYNP_C"/>
    <property type="match status" value="1"/>
</dbReference>
<evidence type="ECO:0000259" key="11">
    <source>
        <dbReference type="SMART" id="SM00941"/>
    </source>
</evidence>
<dbReference type="NCBIfam" id="NF004747">
    <property type="entry name" value="PRK06078.1"/>
    <property type="match status" value="1"/>
</dbReference>
<evidence type="ECO:0000256" key="9">
    <source>
        <dbReference type="ARBA" id="ARBA00048453"/>
    </source>
</evidence>
<dbReference type="EMBL" id="SLXA01000008">
    <property type="protein sequence ID" value="TCO84299.1"/>
    <property type="molecule type" value="Genomic_DNA"/>
</dbReference>
<proteinExistence type="inferred from homology"/>
<evidence type="ECO:0000256" key="6">
    <source>
        <dbReference type="ARBA" id="ARBA00014680"/>
    </source>
</evidence>
<dbReference type="InterPro" id="IPR036566">
    <property type="entry name" value="PYNP-like_C_sf"/>
</dbReference>
<gene>
    <name evidence="12" type="ORF">EV212_10858</name>
</gene>
<dbReference type="PANTHER" id="PTHR10515:SF0">
    <property type="entry name" value="THYMIDINE PHOSPHORYLASE"/>
    <property type="match status" value="1"/>
</dbReference>
<dbReference type="Pfam" id="PF00591">
    <property type="entry name" value="Glycos_transf_3"/>
    <property type="match status" value="1"/>
</dbReference>
<dbReference type="SUPFAM" id="SSF47648">
    <property type="entry name" value="Nucleoside phosphorylase/phosphoribosyltransferase N-terminal domain"/>
    <property type="match status" value="1"/>
</dbReference>
<dbReference type="InterPro" id="IPR017872">
    <property type="entry name" value="Pyrmidine_PPase_CS"/>
</dbReference>
<dbReference type="SMART" id="SM00941">
    <property type="entry name" value="PYNP_C"/>
    <property type="match status" value="1"/>
</dbReference>
<dbReference type="GO" id="GO:0004645">
    <property type="term" value="F:1,4-alpha-oligoglucan phosphorylase activity"/>
    <property type="evidence" value="ECO:0007669"/>
    <property type="project" value="InterPro"/>
</dbReference>
<dbReference type="EC" id="2.4.2.2" evidence="5"/>
<dbReference type="InterPro" id="IPR018090">
    <property type="entry name" value="Pyrmidine_PPas_bac/euk"/>
</dbReference>
<dbReference type="InterPro" id="IPR035902">
    <property type="entry name" value="Nuc_phospho_transferase"/>
</dbReference>
<evidence type="ECO:0000256" key="5">
    <source>
        <dbReference type="ARBA" id="ARBA00011889"/>
    </source>
</evidence>
<comment type="catalytic activity">
    <reaction evidence="9">
        <text>uridine + phosphate = alpha-D-ribose 1-phosphate + uracil</text>
        <dbReference type="Rhea" id="RHEA:24388"/>
        <dbReference type="ChEBI" id="CHEBI:16704"/>
        <dbReference type="ChEBI" id="CHEBI:17568"/>
        <dbReference type="ChEBI" id="CHEBI:43474"/>
        <dbReference type="ChEBI" id="CHEBI:57720"/>
        <dbReference type="EC" id="2.4.2.2"/>
    </reaction>
</comment>
<dbReference type="PIRSF" id="PIRSF000478">
    <property type="entry name" value="TP_PyNP"/>
    <property type="match status" value="1"/>
</dbReference>
<evidence type="ECO:0000256" key="8">
    <source>
        <dbReference type="ARBA" id="ARBA00022679"/>
    </source>
</evidence>
<reference evidence="12 13" key="1">
    <citation type="submission" date="2019-03" db="EMBL/GenBank/DDBJ databases">
        <title>Genomic Encyclopedia of Type Strains, Phase IV (KMG-IV): sequencing the most valuable type-strain genomes for metagenomic binning, comparative biology and taxonomic classification.</title>
        <authorList>
            <person name="Goeker M."/>
        </authorList>
    </citation>
    <scope>NUCLEOTIDE SEQUENCE [LARGE SCALE GENOMIC DNA]</scope>
    <source>
        <strain evidence="12 13">DSM 28559</strain>
    </source>
</reference>
<dbReference type="AlphaFoldDB" id="A0A4R2LES5"/>
<dbReference type="SUPFAM" id="SSF54680">
    <property type="entry name" value="Pyrimidine nucleoside phosphorylase C-terminal domain"/>
    <property type="match status" value="1"/>
</dbReference>
<dbReference type="GO" id="GO:0006206">
    <property type="term" value="P:pyrimidine nucleobase metabolic process"/>
    <property type="evidence" value="ECO:0007669"/>
    <property type="project" value="InterPro"/>
</dbReference>
<dbReference type="InterPro" id="IPR017459">
    <property type="entry name" value="Glycosyl_Trfase_fam3_N_dom"/>
</dbReference>
<comment type="catalytic activity">
    <reaction evidence="10">
        <text>thymidine + phosphate = 2-deoxy-alpha-D-ribose 1-phosphate + thymine</text>
        <dbReference type="Rhea" id="RHEA:16037"/>
        <dbReference type="ChEBI" id="CHEBI:17748"/>
        <dbReference type="ChEBI" id="CHEBI:17821"/>
        <dbReference type="ChEBI" id="CHEBI:43474"/>
        <dbReference type="ChEBI" id="CHEBI:57259"/>
        <dbReference type="EC" id="2.4.2.2"/>
    </reaction>
</comment>
<comment type="catalytic activity">
    <reaction evidence="1">
        <text>2'-deoxyuridine + phosphate = 2-deoxy-alpha-D-ribose 1-phosphate + uracil</text>
        <dbReference type="Rhea" id="RHEA:22824"/>
        <dbReference type="ChEBI" id="CHEBI:16450"/>
        <dbReference type="ChEBI" id="CHEBI:17568"/>
        <dbReference type="ChEBI" id="CHEBI:43474"/>
        <dbReference type="ChEBI" id="CHEBI:57259"/>
        <dbReference type="EC" id="2.4.2.2"/>
    </reaction>
</comment>
<evidence type="ECO:0000313" key="13">
    <source>
        <dbReference type="Proteomes" id="UP000295711"/>
    </source>
</evidence>
<dbReference type="InterPro" id="IPR013102">
    <property type="entry name" value="PYNP_C"/>
</dbReference>
<keyword evidence="8" id="KW-0808">Transferase</keyword>
<comment type="function">
    <text evidence="2">Catalyzes phosphorolysis of the pyrimidine nucleosides uridine, thymidine and 2'-deoxyuridine with the formation of the corresponding pyrimidine base and ribose-1-phosphate.</text>
</comment>
<dbReference type="Proteomes" id="UP000295711">
    <property type="component" value="Unassembled WGS sequence"/>
</dbReference>
<dbReference type="Gene3D" id="3.90.1170.30">
    <property type="entry name" value="Pyrimidine nucleoside phosphorylase-like, C-terminal domain"/>
    <property type="match status" value="1"/>
</dbReference>
<comment type="caution">
    <text evidence="12">The sequence shown here is derived from an EMBL/GenBank/DDBJ whole genome shotgun (WGS) entry which is preliminary data.</text>
</comment>
<evidence type="ECO:0000256" key="2">
    <source>
        <dbReference type="ARBA" id="ARBA00003877"/>
    </source>
</evidence>
<feature type="domain" description="Pyrimidine nucleoside phosphorylase C-terminal" evidence="11">
    <location>
        <begin position="345"/>
        <end position="418"/>
    </location>
</feature>
<dbReference type="PROSITE" id="PS00647">
    <property type="entry name" value="THYMID_PHOSPHORYLASE"/>
    <property type="match status" value="1"/>
</dbReference>
<organism evidence="12 13">
    <name type="scientific">Frisingicoccus caecimuris</name>
    <dbReference type="NCBI Taxonomy" id="1796636"/>
    <lineage>
        <taxon>Bacteria</taxon>
        <taxon>Bacillati</taxon>
        <taxon>Bacillota</taxon>
        <taxon>Clostridia</taxon>
        <taxon>Lachnospirales</taxon>
        <taxon>Lachnospiraceae</taxon>
        <taxon>Frisingicoccus</taxon>
    </lineage>
</organism>
<protein>
    <recommendedName>
        <fullName evidence="6">Pyrimidine-nucleoside phosphorylase</fullName>
        <ecNumber evidence="5">2.4.2.2</ecNumber>
    </recommendedName>
</protein>
<accession>A0A4R2LES5</accession>
<evidence type="ECO:0000313" key="12">
    <source>
        <dbReference type="EMBL" id="TCO84299.1"/>
    </source>
</evidence>
<dbReference type="Pfam" id="PF02885">
    <property type="entry name" value="Glycos_trans_3N"/>
    <property type="match status" value="1"/>
</dbReference>
<evidence type="ECO:0000256" key="3">
    <source>
        <dbReference type="ARBA" id="ARBA00006915"/>
    </source>
</evidence>
<dbReference type="FunFam" id="3.40.1030.10:FF:000003">
    <property type="entry name" value="Pyrimidine-nucleoside phosphorylase"/>
    <property type="match status" value="1"/>
</dbReference>
<dbReference type="InterPro" id="IPR000312">
    <property type="entry name" value="Glycosyl_Trfase_fam3"/>
</dbReference>
<evidence type="ECO:0000256" key="1">
    <source>
        <dbReference type="ARBA" id="ARBA00001066"/>
    </source>
</evidence>
<comment type="similarity">
    <text evidence="3">Belongs to the thymidine/pyrimidine-nucleoside phosphorylase family.</text>
</comment>
<dbReference type="SUPFAM" id="SSF52418">
    <property type="entry name" value="Nucleoside phosphorylase/phosphoribosyltransferase catalytic domain"/>
    <property type="match status" value="1"/>
</dbReference>
<dbReference type="InterPro" id="IPR000053">
    <property type="entry name" value="Thymidine/pyrmidine_PPase"/>
</dbReference>